<comment type="caution">
    <text evidence="2">The sequence shown here is derived from an EMBL/GenBank/DDBJ whole genome shotgun (WGS) entry which is preliminary data.</text>
</comment>
<keyword evidence="3" id="KW-1185">Reference proteome</keyword>
<sequence length="162" mass="18447">MAVLRRSLAQDSVVYYTLTISVPFFILLSLVTWLLPLNQSEPVLSYKAQCWCPVEFTHEMVEYTNAVCGAVFNLRIQGIDPGTRNVDASLYDIPSSDLMPVTSDDMKEKEFMPIKESSEFLQLNRRRLTKRGISSMSRHHLCYSCLPSASQFLIWFGHSCLG</sequence>
<organism evidence="2 3">
    <name type="scientific">Plakobranchus ocellatus</name>
    <dbReference type="NCBI Taxonomy" id="259542"/>
    <lineage>
        <taxon>Eukaryota</taxon>
        <taxon>Metazoa</taxon>
        <taxon>Spiralia</taxon>
        <taxon>Lophotrochozoa</taxon>
        <taxon>Mollusca</taxon>
        <taxon>Gastropoda</taxon>
        <taxon>Heterobranchia</taxon>
        <taxon>Euthyneura</taxon>
        <taxon>Panpulmonata</taxon>
        <taxon>Sacoglossa</taxon>
        <taxon>Placobranchoidea</taxon>
        <taxon>Plakobranchidae</taxon>
        <taxon>Plakobranchus</taxon>
    </lineage>
</organism>
<dbReference type="EMBL" id="BLXT01000722">
    <property type="protein sequence ID" value="GFN79672.1"/>
    <property type="molecule type" value="Genomic_DNA"/>
</dbReference>
<dbReference type="Proteomes" id="UP000735302">
    <property type="component" value="Unassembled WGS sequence"/>
</dbReference>
<evidence type="ECO:0000313" key="3">
    <source>
        <dbReference type="Proteomes" id="UP000735302"/>
    </source>
</evidence>
<evidence type="ECO:0000313" key="2">
    <source>
        <dbReference type="EMBL" id="GFN79672.1"/>
    </source>
</evidence>
<keyword evidence="1" id="KW-1133">Transmembrane helix</keyword>
<gene>
    <name evidence="2" type="ORF">PoB_000617800</name>
</gene>
<keyword evidence="1" id="KW-0812">Transmembrane</keyword>
<name>A0AAV3YBY6_9GAST</name>
<dbReference type="AlphaFoldDB" id="A0AAV3YBY6"/>
<keyword evidence="1" id="KW-0472">Membrane</keyword>
<reference evidence="2 3" key="1">
    <citation type="journal article" date="2021" name="Elife">
        <title>Chloroplast acquisition without the gene transfer in kleptoplastic sea slugs, Plakobranchus ocellatus.</title>
        <authorList>
            <person name="Maeda T."/>
            <person name="Takahashi S."/>
            <person name="Yoshida T."/>
            <person name="Shimamura S."/>
            <person name="Takaki Y."/>
            <person name="Nagai Y."/>
            <person name="Toyoda A."/>
            <person name="Suzuki Y."/>
            <person name="Arimoto A."/>
            <person name="Ishii H."/>
            <person name="Satoh N."/>
            <person name="Nishiyama T."/>
            <person name="Hasebe M."/>
            <person name="Maruyama T."/>
            <person name="Minagawa J."/>
            <person name="Obokata J."/>
            <person name="Shigenobu S."/>
        </authorList>
    </citation>
    <scope>NUCLEOTIDE SEQUENCE [LARGE SCALE GENOMIC DNA]</scope>
</reference>
<accession>A0AAV3YBY6</accession>
<protein>
    <submittedName>
        <fullName evidence="2">Pannexin 7</fullName>
    </submittedName>
</protein>
<evidence type="ECO:0000256" key="1">
    <source>
        <dbReference type="SAM" id="Phobius"/>
    </source>
</evidence>
<proteinExistence type="predicted"/>
<feature type="transmembrane region" description="Helical" evidence="1">
    <location>
        <begin position="12"/>
        <end position="35"/>
    </location>
</feature>